<organism evidence="1 2">
    <name type="scientific">Paenibacillus foliorum</name>
    <dbReference type="NCBI Taxonomy" id="2654974"/>
    <lineage>
        <taxon>Bacteria</taxon>
        <taxon>Bacillati</taxon>
        <taxon>Bacillota</taxon>
        <taxon>Bacilli</taxon>
        <taxon>Bacillales</taxon>
        <taxon>Paenibacillaceae</taxon>
        <taxon>Paenibacillus</taxon>
    </lineage>
</organism>
<protein>
    <recommendedName>
        <fullName evidence="3">Nucleotidyltransferase family protein</fullName>
    </recommendedName>
</protein>
<evidence type="ECO:0008006" key="3">
    <source>
        <dbReference type="Google" id="ProtNLM"/>
    </source>
</evidence>
<dbReference type="Proteomes" id="UP000641588">
    <property type="component" value="Unassembled WGS sequence"/>
</dbReference>
<dbReference type="InterPro" id="IPR039498">
    <property type="entry name" value="NTP_transf_5"/>
</dbReference>
<comment type="caution">
    <text evidence="1">The sequence shown here is derived from an EMBL/GenBank/DDBJ whole genome shotgun (WGS) entry which is preliminary data.</text>
</comment>
<sequence>MVVNLIQALYDPLRPLPQPNDRAFYEQALVEIHSFEIASQVYYLLKQRGQLEQTPLFFQRSLEQKFTEVLYQNMFIKNQTVQIMEKFDESEIQMIPLKGVLFAETYFGHIGARWTSDIDLLIKPSDLERAILAVKSLGYTIEEECVASHFHWSFSKRIPGSLIPLTVELHWDLLKANTSQFNVNELWDQAARLEPYRFIQQLSEFHTFYMICLHGWRHNMSSLKYFIDIIQLIYYLKDRVAYMRLFEIAAAHKTYKRISRTLSIVYREFPQLEKIVSLPIEQKSNLWWDYNAIRDSNSRSFKHYLNCLVFHLMDFDAWKHGLVGVIEWMLPSKAAIGYELGRHDKGNLLLLDYLRLYKKRVLNLIRTIRINKTL</sequence>
<dbReference type="AlphaFoldDB" id="A0A972GUW3"/>
<name>A0A972GUW3_9BACL</name>
<gene>
    <name evidence="1" type="ORF">GC093_29375</name>
</gene>
<accession>A0A972GUW3</accession>
<dbReference type="EMBL" id="WHOD01000109">
    <property type="protein sequence ID" value="NOU97309.1"/>
    <property type="molecule type" value="Genomic_DNA"/>
</dbReference>
<evidence type="ECO:0000313" key="1">
    <source>
        <dbReference type="EMBL" id="NOU97309.1"/>
    </source>
</evidence>
<dbReference type="Pfam" id="PF14907">
    <property type="entry name" value="NTP_transf_5"/>
    <property type="match status" value="1"/>
</dbReference>
<evidence type="ECO:0000313" key="2">
    <source>
        <dbReference type="Proteomes" id="UP000641588"/>
    </source>
</evidence>
<keyword evidence="2" id="KW-1185">Reference proteome</keyword>
<proteinExistence type="predicted"/>
<reference evidence="1" key="1">
    <citation type="submission" date="2019-10" db="EMBL/GenBank/DDBJ databases">
        <title>Description of Paenibacillus glebae sp. nov.</title>
        <authorList>
            <person name="Carlier A."/>
            <person name="Qi S."/>
        </authorList>
    </citation>
    <scope>NUCLEOTIDE SEQUENCE</scope>
    <source>
        <strain evidence="1">LMG 31456</strain>
    </source>
</reference>